<reference evidence="2" key="2">
    <citation type="submission" date="2021-01" db="EMBL/GenBank/DDBJ databases">
        <authorList>
            <person name="Kang M."/>
        </authorList>
    </citation>
    <scope>NUCLEOTIDE SEQUENCE</scope>
    <source>
        <strain evidence="2">KACC 17527</strain>
    </source>
</reference>
<keyword evidence="3" id="KW-1185">Reference proteome</keyword>
<keyword evidence="1" id="KW-0732">Signal</keyword>
<dbReference type="AlphaFoldDB" id="A0A934TPT1"/>
<comment type="caution">
    <text evidence="2">The sequence shown here is derived from an EMBL/GenBank/DDBJ whole genome shotgun (WGS) entry which is preliminary data.</text>
</comment>
<accession>A0A934TPT1</accession>
<dbReference type="RefSeq" id="WP_201166624.1">
    <property type="nucleotide sequence ID" value="NZ_JAEPWM010000001.1"/>
</dbReference>
<feature type="signal peptide" evidence="1">
    <location>
        <begin position="1"/>
        <end position="25"/>
    </location>
</feature>
<protein>
    <recommendedName>
        <fullName evidence="4">Spore coat protein U domain-containing protein</fullName>
    </recommendedName>
</protein>
<dbReference type="Proteomes" id="UP000630528">
    <property type="component" value="Unassembled WGS sequence"/>
</dbReference>
<organism evidence="2 3">
    <name type="scientific">Ramlibacter ginsenosidimutans</name>
    <dbReference type="NCBI Taxonomy" id="502333"/>
    <lineage>
        <taxon>Bacteria</taxon>
        <taxon>Pseudomonadati</taxon>
        <taxon>Pseudomonadota</taxon>
        <taxon>Betaproteobacteria</taxon>
        <taxon>Burkholderiales</taxon>
        <taxon>Comamonadaceae</taxon>
        <taxon>Ramlibacter</taxon>
    </lineage>
</organism>
<evidence type="ECO:0008006" key="4">
    <source>
        <dbReference type="Google" id="ProtNLM"/>
    </source>
</evidence>
<gene>
    <name evidence="2" type="ORF">JJB11_04160</name>
</gene>
<proteinExistence type="predicted"/>
<sequence>MAVRSIAQGLILACAATLAVAGAAAANSLSADVQVKVNLVTSSGACGATAGDPAVQVTCQLRGGPLVPAAGAVPYQRVSSDSLGSLGVAKERLPVYSFGTNISSWRIVQLDNDRYLELTIAW</sequence>
<dbReference type="EMBL" id="JAEPWM010000001">
    <property type="protein sequence ID" value="MBK6005277.1"/>
    <property type="molecule type" value="Genomic_DNA"/>
</dbReference>
<name>A0A934TPT1_9BURK</name>
<feature type="chain" id="PRO_5037415245" description="Spore coat protein U domain-containing protein" evidence="1">
    <location>
        <begin position="26"/>
        <end position="122"/>
    </location>
</feature>
<evidence type="ECO:0000313" key="3">
    <source>
        <dbReference type="Proteomes" id="UP000630528"/>
    </source>
</evidence>
<evidence type="ECO:0000313" key="2">
    <source>
        <dbReference type="EMBL" id="MBK6005277.1"/>
    </source>
</evidence>
<reference evidence="2" key="1">
    <citation type="journal article" date="2012" name="J. Microbiol. Biotechnol.">
        <title>Ramlibacter ginsenosidimutans sp. nov., with ginsenoside-converting activity.</title>
        <authorList>
            <person name="Wang L."/>
            <person name="An D.S."/>
            <person name="Kim S.G."/>
            <person name="Jin F.X."/>
            <person name="Kim S.C."/>
            <person name="Lee S.T."/>
            <person name="Im W.T."/>
        </authorList>
    </citation>
    <scope>NUCLEOTIDE SEQUENCE</scope>
    <source>
        <strain evidence="2">KACC 17527</strain>
    </source>
</reference>
<evidence type="ECO:0000256" key="1">
    <source>
        <dbReference type="SAM" id="SignalP"/>
    </source>
</evidence>